<dbReference type="RefSeq" id="WP_090934394.1">
    <property type="nucleotide sequence ID" value="NZ_FOTS01000010.1"/>
</dbReference>
<protein>
    <submittedName>
        <fullName evidence="3">Tripartite tricarboxylate transporter TctA family protein</fullName>
    </submittedName>
</protein>
<gene>
    <name evidence="3" type="ORF">SAMN04490355_101046</name>
</gene>
<dbReference type="InterPro" id="IPR002823">
    <property type="entry name" value="DUF112_TM"/>
</dbReference>
<dbReference type="AlphaFoldDB" id="A0A1I4IYQ5"/>
<proteinExistence type="predicted"/>
<dbReference type="OrthoDB" id="4391232at2"/>
<dbReference type="STRING" id="1123291.SAMN04490355_101046"/>
<organism evidence="3 4">
    <name type="scientific">Pelosinus propionicus DSM 13327</name>
    <dbReference type="NCBI Taxonomy" id="1123291"/>
    <lineage>
        <taxon>Bacteria</taxon>
        <taxon>Bacillati</taxon>
        <taxon>Bacillota</taxon>
        <taxon>Negativicutes</taxon>
        <taxon>Selenomonadales</taxon>
        <taxon>Sporomusaceae</taxon>
        <taxon>Pelosinus</taxon>
    </lineage>
</organism>
<feature type="transmembrane region" description="Helical" evidence="1">
    <location>
        <begin position="353"/>
        <end position="372"/>
    </location>
</feature>
<feature type="transmembrane region" description="Helical" evidence="1">
    <location>
        <begin position="309"/>
        <end position="332"/>
    </location>
</feature>
<feature type="transmembrane region" description="Helical" evidence="1">
    <location>
        <begin position="109"/>
        <end position="133"/>
    </location>
</feature>
<feature type="transmembrane region" description="Helical" evidence="1">
    <location>
        <begin position="139"/>
        <end position="156"/>
    </location>
</feature>
<sequence length="455" mass="48459">MEADILFQIAWGLGGALLGAIIFVGVGLIAGTTETATIAPATLLLVFIGVPPVAVFTFCMAAVVAKHLIHTIPTALLGVPGDTLAVPMIEPCSILRRLGLPHIALQKMISAGVLGAFISVPISIGFALVLAPFGDVVKVWAGAIFTIVAVGVGYTSPGKWASIALIIPFTFFVQGLNKMAIAATGGSVVICVFLGIAMGPLFADLLAALSPISRSRVAVDSPKTFWLAPDLKTWSGYFPNPLKILSRKQKLYTFYAAIFSAITFTASAVGMTIIVGEVVRSKIKSFYEKVITSVSVMNSATESTYMAEILIPLVAFGLPLSSVAMGAAFPLFNAPPMMTPQHNLHHMMTTAQFFWYALLAVAIASIIAYPLAMNYARPASVWVMRNISQEAVLTMFAGLTVVLSYFEAQGAGIVITILMGIFSGVLNKYFGFNVGVQFMSYFAAPWIIMQVFAFK</sequence>
<feature type="transmembrane region" description="Helical" evidence="1">
    <location>
        <begin position="187"/>
        <end position="209"/>
    </location>
</feature>
<dbReference type="Pfam" id="PF01970">
    <property type="entry name" value="TctA"/>
    <property type="match status" value="1"/>
</dbReference>
<keyword evidence="1" id="KW-1133">Transmembrane helix</keyword>
<feature type="transmembrane region" description="Helical" evidence="1">
    <location>
        <begin position="413"/>
        <end position="432"/>
    </location>
</feature>
<dbReference type="EMBL" id="FOTS01000010">
    <property type="protein sequence ID" value="SFL59508.1"/>
    <property type="molecule type" value="Genomic_DNA"/>
</dbReference>
<feature type="transmembrane region" description="Helical" evidence="1">
    <location>
        <begin position="6"/>
        <end position="30"/>
    </location>
</feature>
<keyword evidence="1" id="KW-0472">Membrane</keyword>
<name>A0A1I4IYQ5_9FIRM</name>
<evidence type="ECO:0000313" key="3">
    <source>
        <dbReference type="EMBL" id="SFL59508.1"/>
    </source>
</evidence>
<feature type="transmembrane region" description="Helical" evidence="1">
    <location>
        <begin position="42"/>
        <end position="65"/>
    </location>
</feature>
<reference evidence="4" key="1">
    <citation type="submission" date="2016-10" db="EMBL/GenBank/DDBJ databases">
        <authorList>
            <person name="Varghese N."/>
            <person name="Submissions S."/>
        </authorList>
    </citation>
    <scope>NUCLEOTIDE SEQUENCE [LARGE SCALE GENOMIC DNA]</scope>
    <source>
        <strain evidence="4">DSM 13327</strain>
    </source>
</reference>
<dbReference type="Proteomes" id="UP000199520">
    <property type="component" value="Unassembled WGS sequence"/>
</dbReference>
<evidence type="ECO:0000259" key="2">
    <source>
        <dbReference type="Pfam" id="PF01970"/>
    </source>
</evidence>
<feature type="transmembrane region" description="Helical" evidence="1">
    <location>
        <begin position="438"/>
        <end position="454"/>
    </location>
</feature>
<feature type="transmembrane region" description="Helical" evidence="1">
    <location>
        <begin position="252"/>
        <end position="275"/>
    </location>
</feature>
<keyword evidence="1" id="KW-0812">Transmembrane</keyword>
<evidence type="ECO:0000313" key="4">
    <source>
        <dbReference type="Proteomes" id="UP000199520"/>
    </source>
</evidence>
<feature type="domain" description="DUF112" evidence="2">
    <location>
        <begin position="15"/>
        <end position="429"/>
    </location>
</feature>
<keyword evidence="4" id="KW-1185">Reference proteome</keyword>
<evidence type="ECO:0000256" key="1">
    <source>
        <dbReference type="SAM" id="Phobius"/>
    </source>
</evidence>
<accession>A0A1I4IYQ5</accession>